<reference evidence="2 3" key="1">
    <citation type="submission" date="2016-03" db="EMBL/GenBank/DDBJ databases">
        <title>EvidentialGene: Evidence-directed Construction of Genes on Genomes.</title>
        <authorList>
            <person name="Gilbert D.G."/>
            <person name="Choi J.-H."/>
            <person name="Mockaitis K."/>
            <person name="Colbourne J."/>
            <person name="Pfrender M."/>
        </authorList>
    </citation>
    <scope>NUCLEOTIDE SEQUENCE [LARGE SCALE GENOMIC DNA]</scope>
    <source>
        <strain evidence="2 3">Xinb3</strain>
        <tissue evidence="2">Complete organism</tissue>
    </source>
</reference>
<feature type="non-terminal residue" evidence="2">
    <location>
        <position position="1"/>
    </location>
</feature>
<protein>
    <submittedName>
        <fullName evidence="2">Putative Long-chain fatty acid transport protein</fullName>
    </submittedName>
</protein>
<keyword evidence="3" id="KW-1185">Reference proteome</keyword>
<dbReference type="InterPro" id="IPR000873">
    <property type="entry name" value="AMP-dep_synth/lig_dom"/>
</dbReference>
<proteinExistence type="predicted"/>
<gene>
    <name evidence="2" type="ORF">APZ42_005895</name>
</gene>
<evidence type="ECO:0000313" key="3">
    <source>
        <dbReference type="Proteomes" id="UP000076858"/>
    </source>
</evidence>
<accession>A0A164G742</accession>
<dbReference type="SUPFAM" id="SSF56801">
    <property type="entry name" value="Acetyl-CoA synthetase-like"/>
    <property type="match status" value="1"/>
</dbReference>
<sequence>LASVQSVQRGDTMLHPAPLSHGGGMYHLPYVLNAGLNVVPRSDGFDPHEALALAAHWQQASFFAAPTMVRRLVDAARTLPERPQGLATIVYGGGPMYLADIEEALQVIGPHFAQIYGQGECPMTISVLPKSDVLDTDHPRWRERLAS</sequence>
<dbReference type="Gene3D" id="3.40.50.12780">
    <property type="entry name" value="N-terminal domain of ligase-like"/>
    <property type="match status" value="1"/>
</dbReference>
<dbReference type="Proteomes" id="UP000076858">
    <property type="component" value="Unassembled WGS sequence"/>
</dbReference>
<dbReference type="AlphaFoldDB" id="A0A164G742"/>
<organism evidence="2 3">
    <name type="scientific">Daphnia magna</name>
    <dbReference type="NCBI Taxonomy" id="35525"/>
    <lineage>
        <taxon>Eukaryota</taxon>
        <taxon>Metazoa</taxon>
        <taxon>Ecdysozoa</taxon>
        <taxon>Arthropoda</taxon>
        <taxon>Crustacea</taxon>
        <taxon>Branchiopoda</taxon>
        <taxon>Diplostraca</taxon>
        <taxon>Cladocera</taxon>
        <taxon>Anomopoda</taxon>
        <taxon>Daphniidae</taxon>
        <taxon>Daphnia</taxon>
    </lineage>
</organism>
<dbReference type="Pfam" id="PF00501">
    <property type="entry name" value="AMP-binding"/>
    <property type="match status" value="1"/>
</dbReference>
<evidence type="ECO:0000259" key="1">
    <source>
        <dbReference type="Pfam" id="PF00501"/>
    </source>
</evidence>
<dbReference type="InterPro" id="IPR042099">
    <property type="entry name" value="ANL_N_sf"/>
</dbReference>
<feature type="domain" description="AMP-dependent synthetase/ligase" evidence="1">
    <location>
        <begin position="6"/>
        <end position="127"/>
    </location>
</feature>
<name>A0A164G742_9CRUS</name>
<comment type="caution">
    <text evidence="2">The sequence shown here is derived from an EMBL/GenBank/DDBJ whole genome shotgun (WGS) entry which is preliminary data.</text>
</comment>
<feature type="non-terminal residue" evidence="2">
    <location>
        <position position="147"/>
    </location>
</feature>
<dbReference type="EMBL" id="LRGB01016420">
    <property type="protein sequence ID" value="KZR98607.1"/>
    <property type="molecule type" value="Genomic_DNA"/>
</dbReference>
<evidence type="ECO:0000313" key="2">
    <source>
        <dbReference type="EMBL" id="KZR98607.1"/>
    </source>
</evidence>